<dbReference type="RefSeq" id="XP_020126864.1">
    <property type="nucleotide sequence ID" value="XM_020277575.1"/>
</dbReference>
<evidence type="ECO:0000313" key="2">
    <source>
        <dbReference type="EMBL" id="OJD30604.1"/>
    </source>
</evidence>
<dbReference type="GeneID" id="31017836"/>
<dbReference type="Proteomes" id="UP000183809">
    <property type="component" value="Unassembled WGS sequence"/>
</dbReference>
<reference evidence="2 3" key="1">
    <citation type="submission" date="2016-10" db="EMBL/GenBank/DDBJ databases">
        <title>Proteomics and genomics reveal pathogen-plant mechanisms compatible with a hemibiotrophic lifestyle of Diplodia corticola.</title>
        <authorList>
            <person name="Fernandes I."/>
            <person name="De Jonge R."/>
            <person name="Van De Peer Y."/>
            <person name="Devreese B."/>
            <person name="Alves A."/>
            <person name="Esteves A.C."/>
        </authorList>
    </citation>
    <scope>NUCLEOTIDE SEQUENCE [LARGE SCALE GENOMIC DNA]</scope>
    <source>
        <strain evidence="2 3">CBS 112549</strain>
    </source>
</reference>
<organism evidence="2 3">
    <name type="scientific">Diplodia corticola</name>
    <dbReference type="NCBI Taxonomy" id="236234"/>
    <lineage>
        <taxon>Eukaryota</taxon>
        <taxon>Fungi</taxon>
        <taxon>Dikarya</taxon>
        <taxon>Ascomycota</taxon>
        <taxon>Pezizomycotina</taxon>
        <taxon>Dothideomycetes</taxon>
        <taxon>Dothideomycetes incertae sedis</taxon>
        <taxon>Botryosphaeriales</taxon>
        <taxon>Botryosphaeriaceae</taxon>
        <taxon>Diplodia</taxon>
    </lineage>
</organism>
<dbReference type="EMBL" id="MNUE01000058">
    <property type="protein sequence ID" value="OJD30604.1"/>
    <property type="molecule type" value="Genomic_DNA"/>
</dbReference>
<keyword evidence="3" id="KW-1185">Reference proteome</keyword>
<dbReference type="Pfam" id="PF13013">
    <property type="entry name" value="F-box-like_2"/>
    <property type="match status" value="1"/>
</dbReference>
<sequence length="291" mass="32634">MTDLPTPKPDLVPATKKTTTFLDLPGEVRTEVYELCVDDHLKRPFALTAIHNVTSILPGKIHLPDICRVNRSIRAEALTVFFARARWAVNGGIPTVIGAESILNGLNVYGMGVGLGYGSLKNIGVPDHDLLVPPGGGRPFDWVCNQRFFPDDVAMGTWESWCKAVEGMGKEAENAVSKLRVRTYAHRMCRPYVHGMGGLWNEFGLLDWDIDLIESNKRQEALLRGILTKSMVRVVADAEVFLEELVAPLREKRVQGLLRIRDVKMMVEEFTEHVMDMGLSEETKFLKKITF</sequence>
<dbReference type="AlphaFoldDB" id="A0A1J9RRT3"/>
<name>A0A1J9RRT3_9PEZI</name>
<proteinExistence type="predicted"/>
<protein>
    <submittedName>
        <fullName evidence="2">Chaperone protein</fullName>
    </submittedName>
</protein>
<dbReference type="OrthoDB" id="62952at2759"/>
<dbReference type="InterPro" id="IPR001810">
    <property type="entry name" value="F-box_dom"/>
</dbReference>
<evidence type="ECO:0000259" key="1">
    <source>
        <dbReference type="Pfam" id="PF13013"/>
    </source>
</evidence>
<comment type="caution">
    <text evidence="2">The sequence shown here is derived from an EMBL/GenBank/DDBJ whole genome shotgun (WGS) entry which is preliminary data.</text>
</comment>
<dbReference type="STRING" id="236234.A0A1J9RRT3"/>
<evidence type="ECO:0000313" key="3">
    <source>
        <dbReference type="Proteomes" id="UP000183809"/>
    </source>
</evidence>
<gene>
    <name evidence="2" type="ORF">BKCO1_5800059</name>
</gene>
<feature type="domain" description="F-box" evidence="1">
    <location>
        <begin position="12"/>
        <end position="73"/>
    </location>
</feature>
<accession>A0A1J9RRT3</accession>